<comment type="subcellular location">
    <subcellularLocation>
        <location evidence="1">Cell inner membrane</location>
        <topology evidence="1">Multi-pass membrane protein</topology>
    </subcellularLocation>
    <subcellularLocation>
        <location evidence="8">Cell membrane</location>
        <topology evidence="8">Multi-pass membrane protein</topology>
    </subcellularLocation>
</comment>
<evidence type="ECO:0000256" key="2">
    <source>
        <dbReference type="ARBA" id="ARBA00022448"/>
    </source>
</evidence>
<feature type="transmembrane region" description="Helical" evidence="8">
    <location>
        <begin position="379"/>
        <end position="401"/>
    </location>
</feature>
<dbReference type="Gene3D" id="1.10.3720.10">
    <property type="entry name" value="MetI-like"/>
    <property type="match status" value="2"/>
</dbReference>
<feature type="transmembrane region" description="Helical" evidence="8">
    <location>
        <begin position="295"/>
        <end position="322"/>
    </location>
</feature>
<feature type="transmembrane region" description="Helical" evidence="8">
    <location>
        <begin position="541"/>
        <end position="561"/>
    </location>
</feature>
<evidence type="ECO:0000256" key="7">
    <source>
        <dbReference type="ARBA" id="ARBA00023136"/>
    </source>
</evidence>
<keyword evidence="6 8" id="KW-1133">Transmembrane helix</keyword>
<dbReference type="EMBL" id="JBGUBD010000007">
    <property type="protein sequence ID" value="MFA9479169.1"/>
    <property type="molecule type" value="Genomic_DNA"/>
</dbReference>
<gene>
    <name evidence="10" type="ORF">ACERK3_12830</name>
</gene>
<keyword evidence="2 8" id="KW-0813">Transport</keyword>
<dbReference type="Pfam" id="PF00528">
    <property type="entry name" value="BPD_transp_1"/>
    <property type="match status" value="2"/>
</dbReference>
<dbReference type="Proteomes" id="UP001575105">
    <property type="component" value="Unassembled WGS sequence"/>
</dbReference>
<keyword evidence="7 8" id="KW-0472">Membrane</keyword>
<accession>A0ABV4U9G0</accession>
<comment type="caution">
    <text evidence="10">The sequence shown here is derived from an EMBL/GenBank/DDBJ whole genome shotgun (WGS) entry which is preliminary data.</text>
</comment>
<feature type="transmembrane region" description="Helical" evidence="8">
    <location>
        <begin position="248"/>
        <end position="274"/>
    </location>
</feature>
<keyword evidence="5 8" id="KW-0812">Transmembrane</keyword>
<dbReference type="PANTHER" id="PTHR43357:SF3">
    <property type="entry name" value="FE(3+)-TRANSPORT SYSTEM PERMEASE PROTEIN FBPB 2"/>
    <property type="match status" value="1"/>
</dbReference>
<evidence type="ECO:0000256" key="1">
    <source>
        <dbReference type="ARBA" id="ARBA00004429"/>
    </source>
</evidence>
<evidence type="ECO:0000256" key="8">
    <source>
        <dbReference type="RuleBase" id="RU363032"/>
    </source>
</evidence>
<dbReference type="InterPro" id="IPR000515">
    <property type="entry name" value="MetI-like"/>
</dbReference>
<evidence type="ECO:0000313" key="10">
    <source>
        <dbReference type="EMBL" id="MFA9479169.1"/>
    </source>
</evidence>
<keyword evidence="4" id="KW-0997">Cell inner membrane</keyword>
<dbReference type="InterPro" id="IPR035906">
    <property type="entry name" value="MetI-like_sf"/>
</dbReference>
<evidence type="ECO:0000256" key="5">
    <source>
        <dbReference type="ARBA" id="ARBA00022692"/>
    </source>
</evidence>
<dbReference type="CDD" id="cd06261">
    <property type="entry name" value="TM_PBP2"/>
    <property type="match status" value="2"/>
</dbReference>
<feature type="transmembrane region" description="Helical" evidence="8">
    <location>
        <begin position="204"/>
        <end position="228"/>
    </location>
</feature>
<feature type="transmembrane region" description="Helical" evidence="8">
    <location>
        <begin position="104"/>
        <end position="127"/>
    </location>
</feature>
<proteinExistence type="inferred from homology"/>
<feature type="transmembrane region" description="Helical" evidence="8">
    <location>
        <begin position="342"/>
        <end position="363"/>
    </location>
</feature>
<evidence type="ECO:0000256" key="6">
    <source>
        <dbReference type="ARBA" id="ARBA00022989"/>
    </source>
</evidence>
<name>A0ABV4U9G0_9BACT</name>
<evidence type="ECO:0000256" key="4">
    <source>
        <dbReference type="ARBA" id="ARBA00022519"/>
    </source>
</evidence>
<feature type="domain" description="ABC transmembrane type-1" evidence="9">
    <location>
        <begin position="338"/>
        <end position="559"/>
    </location>
</feature>
<feature type="transmembrane region" description="Helical" evidence="8">
    <location>
        <begin position="23"/>
        <end position="46"/>
    </location>
</feature>
<feature type="domain" description="ABC transmembrane type-1" evidence="9">
    <location>
        <begin position="69"/>
        <end position="265"/>
    </location>
</feature>
<evidence type="ECO:0000256" key="3">
    <source>
        <dbReference type="ARBA" id="ARBA00022475"/>
    </source>
</evidence>
<feature type="transmembrane region" description="Helical" evidence="8">
    <location>
        <begin position="66"/>
        <end position="92"/>
    </location>
</feature>
<sequence length="567" mass="61584">MADISADSESEIRHPKFRAARPPWYLVTPVVICAAGVALPLVYLGVRALDADAAGLREVLLRWRNLALLGNTLLLTLGVLLATVAMALPAAWLTVRTDLPGRRFFTLALVLPLAIPGYLMAYALLAVGGQYGAAAQLLGVELPRLSGYWGALVALSFYNFPYMLLNLRAALNGLDPGMEEVAQSLGHRPMSVFFRVIVPQLRPALVAGGLIVALHVLGDFAVVSLLGYETFSYALYLEYKTSAYVTSYAAWLALMMLTLAGMYVAIELGVLRGLRLHRAGAGMARRRRMARLGGWRWPAAGGLVLLLLAAVGVPVTTISYWATQANYTFLQHDLWDAVMDSLWAATPAAVLATLLAMPVAYLARRYPGKRSTGLERLSYLGYATPSLAFAMGLLVVGLYLLPDAAYQWLYHLPTPAYGLEMLGVGLSEAWYDRLDRALPLVLIYALGLHFLAEAVGPIRSSLYQATPRLEEASRSLGHGQIATFFRVTLPLLRPGLVVSLALVFLSVMKELPLTFLLSPLGFGTLATNLWSYTEEAMFAEAAPFALLILLLAAMFVGVLLANEGRKN</sequence>
<reference evidence="10 11" key="1">
    <citation type="submission" date="2024-08" db="EMBL/GenBank/DDBJ databases">
        <title>Whole-genome sequencing of halo(alkali)philic microorganisms from hypersaline lakes.</title>
        <authorList>
            <person name="Sorokin D.Y."/>
            <person name="Merkel A.Y."/>
            <person name="Messina E."/>
            <person name="Yakimov M."/>
        </authorList>
    </citation>
    <scope>NUCLEOTIDE SEQUENCE [LARGE SCALE GENOMIC DNA]</scope>
    <source>
        <strain evidence="10 11">AB-hyl4</strain>
    </source>
</reference>
<protein>
    <submittedName>
        <fullName evidence="10">ABC transporter permease</fullName>
    </submittedName>
</protein>
<dbReference type="PROSITE" id="PS50928">
    <property type="entry name" value="ABC_TM1"/>
    <property type="match status" value="2"/>
</dbReference>
<feature type="transmembrane region" description="Helical" evidence="8">
    <location>
        <begin position="437"/>
        <end position="458"/>
    </location>
</feature>
<dbReference type="SUPFAM" id="SSF161098">
    <property type="entry name" value="MetI-like"/>
    <property type="match status" value="2"/>
</dbReference>
<organism evidence="10 11">
    <name type="scientific">Natronomicrosphaera hydrolytica</name>
    <dbReference type="NCBI Taxonomy" id="3242702"/>
    <lineage>
        <taxon>Bacteria</taxon>
        <taxon>Pseudomonadati</taxon>
        <taxon>Planctomycetota</taxon>
        <taxon>Phycisphaerae</taxon>
        <taxon>Phycisphaerales</taxon>
        <taxon>Phycisphaeraceae</taxon>
        <taxon>Natronomicrosphaera</taxon>
    </lineage>
</organism>
<dbReference type="PANTHER" id="PTHR43357">
    <property type="entry name" value="INNER MEMBRANE ABC TRANSPORTER PERMEASE PROTEIN YDCV"/>
    <property type="match status" value="1"/>
</dbReference>
<evidence type="ECO:0000259" key="9">
    <source>
        <dbReference type="PROSITE" id="PS50928"/>
    </source>
</evidence>
<keyword evidence="11" id="KW-1185">Reference proteome</keyword>
<comment type="similarity">
    <text evidence="8">Belongs to the binding-protein-dependent transport system permease family.</text>
</comment>
<keyword evidence="3" id="KW-1003">Cell membrane</keyword>
<evidence type="ECO:0000313" key="11">
    <source>
        <dbReference type="Proteomes" id="UP001575105"/>
    </source>
</evidence>